<dbReference type="Pfam" id="PF13299">
    <property type="entry name" value="CPSF100_C"/>
    <property type="match status" value="1"/>
</dbReference>
<feature type="compositionally biased region" description="Acidic residues" evidence="5">
    <location>
        <begin position="675"/>
        <end position="696"/>
    </location>
</feature>
<evidence type="ECO:0000256" key="5">
    <source>
        <dbReference type="SAM" id="MobiDB-lite"/>
    </source>
</evidence>
<dbReference type="Pfam" id="PF07521">
    <property type="entry name" value="RMMBL"/>
    <property type="match status" value="1"/>
</dbReference>
<sequence>MFTFTPLLGAQSASPASSSLLELDGGVKILIDVGWDSSFAASKLEHITQHVSTLSVILLTHPTLDHLGAYAHCCKNVPQFSRIPVYATIPVINLGRALLEDLYASSKVAASVVPASALGTGSVAGEGDNEGSNILLQAPTVEEIAGYFNAINPLKYSQPHQPIPSPFSPPLGGLTVTAYSAGHTLGGTIWHIQHGLESIVYAADWNQTRENLSPGAAWLSSSTGGAEIIEPLRQPTALICSSRGIEKANPLPRKKRDDTLVTLIRDTISQGGKVLIPADTSARILEIAFILNQVWRENMDGPHAATYKNARIYMASKSTKATMRYLQSMLEWMDESVMRDAEAAMTGKGKDATVHPLDWTHIKQIEKQSHLEKALRRKSPSVILASDSSLEWGYSRQALQALAGDSRNLVIMTDKVTPEEQGPSGLGSQLWNHWQDGTAQSSSHSGAKVVDSSGASIQLRQPDTQPLEGDELLVYNQYLARQRQLHSTQQGDNTMPGDTAGADLIDDQASVSSESSDEDEDAEHQGKALNLSNQMTQSHKRKVGISNEDLGINVLIKGKGVYDYDVRNKRGREKVFPFMAPKHRSDEFGDLIKPEDYLRAEEKDDMDGADAKDDTAQDNALGQKRKWGDVAPAPKGRRDSKPQNKRSKVEKKHEPDDIDAAIARATGENVKENGDGDDDDESDSNEESDYEPEDASSEGPQKVVYSDLSLELHLKIAYVDFSGLFEKRDLQMLIPLIRPRKLILISGDQGETASLAGECRELLSGVSAAEVFSPLIGELVDASVDTNAWSLKLSSRLVKKLVWQNVKGLGIVALTGQLGAEPAPSADDKKEAEDDSARKKLKLIKPETEVKPAADGEAAAAIPVLDLLPQPTITSLSTPAQHSTTHPIHVGDLRIADLRALLRSLGHQAEFRGEGTLLVDGSVVVRKGASGKIEVESAAGGLAVPQYRTAGREGTFWAVRKAVYQGLAVVAGSR</sequence>
<feature type="region of interest" description="Disordered" evidence="5">
    <location>
        <begin position="603"/>
        <end position="701"/>
    </location>
</feature>
<dbReference type="PANTHER" id="PTHR45922:SF1">
    <property type="entry name" value="CLEAVAGE AND POLYADENYLATION SPECIFICITY FACTOR SUBUNIT 2"/>
    <property type="match status" value="1"/>
</dbReference>
<dbReference type="SUPFAM" id="SSF56281">
    <property type="entry name" value="Metallo-hydrolase/oxidoreductase"/>
    <property type="match status" value="1"/>
</dbReference>
<evidence type="ECO:0000256" key="1">
    <source>
        <dbReference type="ARBA" id="ARBA00004123"/>
    </source>
</evidence>
<dbReference type="InterPro" id="IPR035639">
    <property type="entry name" value="CPSF2_MBL"/>
</dbReference>
<dbReference type="GO" id="GO:0003723">
    <property type="term" value="F:RNA binding"/>
    <property type="evidence" value="ECO:0007669"/>
    <property type="project" value="UniProtKB-KW"/>
</dbReference>
<dbReference type="GeneID" id="96006184"/>
<dbReference type="SMART" id="SM01027">
    <property type="entry name" value="Beta-Casp"/>
    <property type="match status" value="1"/>
</dbReference>
<protein>
    <recommendedName>
        <fullName evidence="4">Cleavage and polyadenylation specificity factor subunit 2</fullName>
    </recommendedName>
    <alternativeName>
        <fullName evidence="4">Cleavage and polyadenylation specificity factor 100 kDa subunit</fullName>
    </alternativeName>
</protein>
<proteinExistence type="inferred from homology"/>
<comment type="caution">
    <text evidence="7">The sequence shown here is derived from an EMBL/GenBank/DDBJ whole genome shotgun (WGS) entry which is preliminary data.</text>
</comment>
<feature type="region of interest" description="Disordered" evidence="5">
    <location>
        <begin position="484"/>
        <end position="503"/>
    </location>
</feature>
<dbReference type="InterPro" id="IPR022712">
    <property type="entry name" value="Beta_Casp"/>
</dbReference>
<dbReference type="Proteomes" id="UP000803884">
    <property type="component" value="Unassembled WGS sequence"/>
</dbReference>
<evidence type="ECO:0000256" key="2">
    <source>
        <dbReference type="ARBA" id="ARBA00022664"/>
    </source>
</evidence>
<evidence type="ECO:0000313" key="8">
    <source>
        <dbReference type="Proteomes" id="UP000803884"/>
    </source>
</evidence>
<comment type="subcellular location">
    <subcellularLocation>
        <location evidence="1 4">Nucleus</location>
    </subcellularLocation>
</comment>
<keyword evidence="3 4" id="KW-0539">Nucleus</keyword>
<dbReference type="GO" id="GO:0005847">
    <property type="term" value="C:mRNA cleavage and polyadenylation specificity factor complex"/>
    <property type="evidence" value="ECO:0007669"/>
    <property type="project" value="InterPro"/>
</dbReference>
<comment type="similarity">
    <text evidence="4">Belongs to the metallo-beta-lactamase superfamily. RNA-metabolizing metallo-beta-lactamase-like family. CPSF2/YSH1 subfamily.</text>
</comment>
<keyword evidence="2 4" id="KW-0507">mRNA processing</keyword>
<evidence type="ECO:0000259" key="6">
    <source>
        <dbReference type="SMART" id="SM01027"/>
    </source>
</evidence>
<evidence type="ECO:0000313" key="7">
    <source>
        <dbReference type="EMBL" id="KAL1586103.1"/>
    </source>
</evidence>
<dbReference type="InterPro" id="IPR025069">
    <property type="entry name" value="Cpsf2_C"/>
</dbReference>
<accession>A0AB34KLW9</accession>
<keyword evidence="8" id="KW-1185">Reference proteome</keyword>
<dbReference type="EMBL" id="JAAQHG020000016">
    <property type="protein sequence ID" value="KAL1586103.1"/>
    <property type="molecule type" value="Genomic_DNA"/>
</dbReference>
<dbReference type="Pfam" id="PF10996">
    <property type="entry name" value="Beta-Casp"/>
    <property type="match status" value="1"/>
</dbReference>
<dbReference type="InterPro" id="IPR011108">
    <property type="entry name" value="RMMBL"/>
</dbReference>
<dbReference type="Gene3D" id="3.60.15.10">
    <property type="entry name" value="Ribonuclease Z/Hydroxyacylglutathione hydrolase-like"/>
    <property type="match status" value="1"/>
</dbReference>
<feature type="compositionally biased region" description="Polar residues" evidence="5">
    <location>
        <begin position="426"/>
        <end position="445"/>
    </location>
</feature>
<dbReference type="Pfam" id="PF16661">
    <property type="entry name" value="Lactamase_B_6"/>
    <property type="match status" value="1"/>
</dbReference>
<dbReference type="RefSeq" id="XP_069229208.1">
    <property type="nucleotide sequence ID" value="XM_069373346.1"/>
</dbReference>
<dbReference type="PANTHER" id="PTHR45922">
    <property type="entry name" value="CLEAVAGE AND POLYADENYLATION SPECIFICITY FACTOR SUBUNIT 2"/>
    <property type="match status" value="1"/>
</dbReference>
<dbReference type="InterPro" id="IPR027075">
    <property type="entry name" value="CPSF2"/>
</dbReference>
<dbReference type="CDD" id="cd16293">
    <property type="entry name" value="CPSF2-like_MBL-fold"/>
    <property type="match status" value="1"/>
</dbReference>
<reference evidence="7 8" key="1">
    <citation type="journal article" date="2020" name="Microbiol. Resour. Announc.">
        <title>Draft Genome Sequence of a Cladosporium Species Isolated from the Mesophotic Ascidian Didemnum maculosum.</title>
        <authorList>
            <person name="Gioti A."/>
            <person name="Siaperas R."/>
            <person name="Nikolaivits E."/>
            <person name="Le Goff G."/>
            <person name="Ouazzani J."/>
            <person name="Kotoulas G."/>
            <person name="Topakas E."/>
        </authorList>
    </citation>
    <scope>NUCLEOTIDE SEQUENCE [LARGE SCALE GENOMIC DNA]</scope>
    <source>
        <strain evidence="7 8">TM138-S3</strain>
    </source>
</reference>
<evidence type="ECO:0000256" key="3">
    <source>
        <dbReference type="ARBA" id="ARBA00023242"/>
    </source>
</evidence>
<dbReference type="InterPro" id="IPR036866">
    <property type="entry name" value="RibonucZ/Hydroxyglut_hydro"/>
</dbReference>
<dbReference type="GO" id="GO:0006397">
    <property type="term" value="P:mRNA processing"/>
    <property type="evidence" value="ECO:0007669"/>
    <property type="project" value="UniProtKB-KW"/>
</dbReference>
<feature type="region of interest" description="Disordered" evidence="5">
    <location>
        <begin position="509"/>
        <end position="542"/>
    </location>
</feature>
<name>A0AB34KLW9_9PEZI</name>
<dbReference type="InterPro" id="IPR001279">
    <property type="entry name" value="Metallo-B-lactamas"/>
</dbReference>
<feature type="region of interest" description="Disordered" evidence="5">
    <location>
        <begin position="417"/>
        <end position="455"/>
    </location>
</feature>
<gene>
    <name evidence="7" type="ORF">WHR41_04740</name>
</gene>
<feature type="domain" description="Beta-Casp" evidence="6">
    <location>
        <begin position="284"/>
        <end position="430"/>
    </location>
</feature>
<evidence type="ECO:0000256" key="4">
    <source>
        <dbReference type="RuleBase" id="RU365006"/>
    </source>
</evidence>
<organism evidence="7 8">
    <name type="scientific">Cladosporium halotolerans</name>
    <dbReference type="NCBI Taxonomy" id="1052096"/>
    <lineage>
        <taxon>Eukaryota</taxon>
        <taxon>Fungi</taxon>
        <taxon>Dikarya</taxon>
        <taxon>Ascomycota</taxon>
        <taxon>Pezizomycotina</taxon>
        <taxon>Dothideomycetes</taxon>
        <taxon>Dothideomycetidae</taxon>
        <taxon>Cladosporiales</taxon>
        <taxon>Cladosporiaceae</taxon>
        <taxon>Cladosporium</taxon>
    </lineage>
</organism>
<dbReference type="AlphaFoldDB" id="A0AB34KLW9"/>
<keyword evidence="4" id="KW-0694">RNA-binding</keyword>
<dbReference type="Gene3D" id="3.40.50.10890">
    <property type="match status" value="1"/>
</dbReference>